<keyword evidence="4" id="KW-1185">Reference proteome</keyword>
<dbReference type="Pfam" id="PF13561">
    <property type="entry name" value="adh_short_C2"/>
    <property type="match status" value="1"/>
</dbReference>
<evidence type="ECO:0000256" key="1">
    <source>
        <dbReference type="ARBA" id="ARBA00006484"/>
    </source>
</evidence>
<dbReference type="InterPro" id="IPR036291">
    <property type="entry name" value="NAD(P)-bd_dom_sf"/>
</dbReference>
<evidence type="ECO:0000313" key="4">
    <source>
        <dbReference type="Proteomes" id="UP001589789"/>
    </source>
</evidence>
<dbReference type="Proteomes" id="UP001589789">
    <property type="component" value="Unassembled WGS sequence"/>
</dbReference>
<comment type="caution">
    <text evidence="3">The sequence shown here is derived from an EMBL/GenBank/DDBJ whole genome shotgun (WGS) entry which is preliminary data.</text>
</comment>
<dbReference type="PANTHER" id="PTHR24321">
    <property type="entry name" value="DEHYDROGENASES, SHORT CHAIN"/>
    <property type="match status" value="1"/>
</dbReference>
<protein>
    <submittedName>
        <fullName evidence="3">SDR family NAD(P)-dependent oxidoreductase</fullName>
        <ecNumber evidence="3">1.1.1.-</ecNumber>
    </submittedName>
</protein>
<dbReference type="CDD" id="cd05233">
    <property type="entry name" value="SDR_c"/>
    <property type="match status" value="1"/>
</dbReference>
<dbReference type="Gene3D" id="3.40.50.720">
    <property type="entry name" value="NAD(P)-binding Rossmann-like Domain"/>
    <property type="match status" value="1"/>
</dbReference>
<sequence length="257" mass="26022">MENAPHAHATGPVGIAQTGLAGKRALITGHRGGIGRAIVSVLEASGAVVEGLDRPEHDLGDIGSIASAVEAAAARMGGLDLLVNNAGDTMIGTLIDTPLAEAERIMRINWLAPFAVMQAALPHLLRQGGAVVNIASDQALIGKPASAAYGASKAALAQMTRAAALDFAAPKEGKGVRFNAVAPGSTDTAMLRAVIADLAARDPSRPPASEAAYTEAVPQRRFADPLEIAAVVAFLLSDHASFVTGTVMPVDGGTTAA</sequence>
<proteinExistence type="inferred from homology"/>
<keyword evidence="2 3" id="KW-0560">Oxidoreductase</keyword>
<accession>A0ABV6IMX1</accession>
<dbReference type="RefSeq" id="WP_377049076.1">
    <property type="nucleotide sequence ID" value="NZ_JBHLVZ010000002.1"/>
</dbReference>
<comment type="similarity">
    <text evidence="1">Belongs to the short-chain dehydrogenases/reductases (SDR) family.</text>
</comment>
<dbReference type="PRINTS" id="PR00080">
    <property type="entry name" value="SDRFAMILY"/>
</dbReference>
<dbReference type="EMBL" id="JBHLVZ010000002">
    <property type="protein sequence ID" value="MFC0384945.1"/>
    <property type="molecule type" value="Genomic_DNA"/>
</dbReference>
<evidence type="ECO:0000256" key="2">
    <source>
        <dbReference type="ARBA" id="ARBA00023002"/>
    </source>
</evidence>
<dbReference type="PRINTS" id="PR00081">
    <property type="entry name" value="GDHRDH"/>
</dbReference>
<dbReference type="InterPro" id="IPR002347">
    <property type="entry name" value="SDR_fam"/>
</dbReference>
<dbReference type="PANTHER" id="PTHR24321:SF8">
    <property type="entry name" value="ESTRADIOL 17-BETA-DEHYDROGENASE 8-RELATED"/>
    <property type="match status" value="1"/>
</dbReference>
<dbReference type="PROSITE" id="PS00061">
    <property type="entry name" value="ADH_SHORT"/>
    <property type="match status" value="1"/>
</dbReference>
<dbReference type="InterPro" id="IPR020904">
    <property type="entry name" value="Sc_DH/Rdtase_CS"/>
</dbReference>
<gene>
    <name evidence="3" type="ORF">ACFFIC_05185</name>
</gene>
<organism evidence="3 4">
    <name type="scientific">Muricoccus vinaceus</name>
    <dbReference type="NCBI Taxonomy" id="424704"/>
    <lineage>
        <taxon>Bacteria</taxon>
        <taxon>Pseudomonadati</taxon>
        <taxon>Pseudomonadota</taxon>
        <taxon>Alphaproteobacteria</taxon>
        <taxon>Acetobacterales</taxon>
        <taxon>Roseomonadaceae</taxon>
        <taxon>Muricoccus</taxon>
    </lineage>
</organism>
<evidence type="ECO:0000313" key="3">
    <source>
        <dbReference type="EMBL" id="MFC0384945.1"/>
    </source>
</evidence>
<dbReference type="SUPFAM" id="SSF51735">
    <property type="entry name" value="NAD(P)-binding Rossmann-fold domains"/>
    <property type="match status" value="1"/>
</dbReference>
<dbReference type="GO" id="GO:0016491">
    <property type="term" value="F:oxidoreductase activity"/>
    <property type="evidence" value="ECO:0007669"/>
    <property type="project" value="UniProtKB-KW"/>
</dbReference>
<name>A0ABV6IMX1_9PROT</name>
<reference evidence="3 4" key="1">
    <citation type="submission" date="2024-09" db="EMBL/GenBank/DDBJ databases">
        <authorList>
            <person name="Sun Q."/>
            <person name="Mori K."/>
        </authorList>
    </citation>
    <scope>NUCLEOTIDE SEQUENCE [LARGE SCALE GENOMIC DNA]</scope>
    <source>
        <strain evidence="3 4">CCM 7468</strain>
    </source>
</reference>
<dbReference type="EC" id="1.1.1.-" evidence="3"/>